<organism evidence="20 21">
    <name type="scientific">Paragemmobacter straminiformis</name>
    <dbReference type="NCBI Taxonomy" id="2045119"/>
    <lineage>
        <taxon>Bacteria</taxon>
        <taxon>Pseudomonadati</taxon>
        <taxon>Pseudomonadota</taxon>
        <taxon>Alphaproteobacteria</taxon>
        <taxon>Rhodobacterales</taxon>
        <taxon>Paracoccaceae</taxon>
        <taxon>Paragemmobacter</taxon>
    </lineage>
</organism>
<dbReference type="SFLD" id="SFLDF00027">
    <property type="entry name" value="p-type_atpase"/>
    <property type="match status" value="1"/>
</dbReference>
<reference evidence="20 21" key="1">
    <citation type="journal article" date="2017" name="Int. J. Syst. Evol. Microbiol.">
        <title>Gemmobacter straminiformis sp. nov., isolated from an artificial fountain.</title>
        <authorList>
            <person name="Kang J.Y."/>
            <person name="Kim M.J."/>
            <person name="Chun J."/>
            <person name="Son K.P."/>
            <person name="Jahng K.Y."/>
        </authorList>
    </citation>
    <scope>NUCLEOTIDE SEQUENCE [LARGE SCALE GENOMIC DNA]</scope>
    <source>
        <strain evidence="20 21">CAM-8</strain>
    </source>
</reference>
<dbReference type="SUPFAM" id="SSF81665">
    <property type="entry name" value="Calcium ATPase, transmembrane domain M"/>
    <property type="match status" value="1"/>
</dbReference>
<dbReference type="NCBIfam" id="TIGR01494">
    <property type="entry name" value="ATPase_P-type"/>
    <property type="match status" value="2"/>
</dbReference>
<dbReference type="SUPFAM" id="SSF81660">
    <property type="entry name" value="Metal cation-transporting ATPase, ATP-binding domain N"/>
    <property type="match status" value="1"/>
</dbReference>
<dbReference type="GO" id="GO:0005886">
    <property type="term" value="C:plasma membrane"/>
    <property type="evidence" value="ECO:0007669"/>
    <property type="project" value="UniProtKB-SubCell"/>
</dbReference>
<dbReference type="GO" id="GO:0005524">
    <property type="term" value="F:ATP binding"/>
    <property type="evidence" value="ECO:0007669"/>
    <property type="project" value="UniProtKB-KW"/>
</dbReference>
<comment type="similarity">
    <text evidence="3">Belongs to the cation transport ATPase (P-type) (TC 3.A.3) family. Type IIIB subfamily.</text>
</comment>
<protein>
    <recommendedName>
        <fullName evidence="5">Magnesium-transporting ATPase, P-type 1</fullName>
        <ecNumber evidence="4">7.2.2.14</ecNumber>
    </recommendedName>
    <alternativeName>
        <fullName evidence="16">Mg(2+) transport ATPase, P-type 1</fullName>
    </alternativeName>
</protein>
<dbReference type="Gene3D" id="3.40.1110.10">
    <property type="entry name" value="Calcium-transporting ATPase, cytoplasmic domain N"/>
    <property type="match status" value="1"/>
</dbReference>
<evidence type="ECO:0000256" key="1">
    <source>
        <dbReference type="ARBA" id="ARBA00003954"/>
    </source>
</evidence>
<dbReference type="Gene3D" id="2.70.150.10">
    <property type="entry name" value="Calcium-transporting ATPase, cytoplasmic transduction domain A"/>
    <property type="match status" value="1"/>
</dbReference>
<dbReference type="InterPro" id="IPR004014">
    <property type="entry name" value="ATPase_P-typ_cation-transptr_N"/>
</dbReference>
<dbReference type="GO" id="GO:0016887">
    <property type="term" value="F:ATP hydrolysis activity"/>
    <property type="evidence" value="ECO:0007669"/>
    <property type="project" value="InterPro"/>
</dbReference>
<dbReference type="InterPro" id="IPR001757">
    <property type="entry name" value="P_typ_ATPase"/>
</dbReference>
<dbReference type="PROSITE" id="PS00154">
    <property type="entry name" value="ATPASE_E1_E2"/>
    <property type="match status" value="1"/>
</dbReference>
<evidence type="ECO:0000256" key="17">
    <source>
        <dbReference type="ARBA" id="ARBA00047295"/>
    </source>
</evidence>
<feature type="transmembrane region" description="Helical" evidence="18">
    <location>
        <begin position="242"/>
        <end position="262"/>
    </location>
</feature>
<dbReference type="InterPro" id="IPR023299">
    <property type="entry name" value="ATPase_P-typ_cyto_dom_N"/>
</dbReference>
<feature type="transmembrane region" description="Helical" evidence="18">
    <location>
        <begin position="745"/>
        <end position="765"/>
    </location>
</feature>
<keyword evidence="21" id="KW-1185">Reference proteome</keyword>
<dbReference type="Gene3D" id="3.40.50.1000">
    <property type="entry name" value="HAD superfamily/HAD-like"/>
    <property type="match status" value="1"/>
</dbReference>
<dbReference type="Pfam" id="PF00689">
    <property type="entry name" value="Cation_ATPase_C"/>
    <property type="match status" value="1"/>
</dbReference>
<evidence type="ECO:0000256" key="13">
    <source>
        <dbReference type="ARBA" id="ARBA00022967"/>
    </source>
</evidence>
<dbReference type="InterPro" id="IPR018303">
    <property type="entry name" value="ATPase_P-typ_P_site"/>
</dbReference>
<dbReference type="Pfam" id="PF00702">
    <property type="entry name" value="Hydrolase"/>
    <property type="match status" value="1"/>
</dbReference>
<keyword evidence="9 18" id="KW-0812">Transmembrane</keyword>
<dbReference type="InterPro" id="IPR044492">
    <property type="entry name" value="P_typ_ATPase_HD_dom"/>
</dbReference>
<accession>A0A842IBE3</accession>
<evidence type="ECO:0000256" key="15">
    <source>
        <dbReference type="ARBA" id="ARBA00023136"/>
    </source>
</evidence>
<dbReference type="AlphaFoldDB" id="A0A842IBE3"/>
<dbReference type="InterPro" id="IPR008250">
    <property type="entry name" value="ATPase_P-typ_transduc_dom_A_sf"/>
</dbReference>
<evidence type="ECO:0000256" key="12">
    <source>
        <dbReference type="ARBA" id="ARBA00022842"/>
    </source>
</evidence>
<name>A0A842IBE3_9RHOB</name>
<sequence>MPEAWWSADLDRMFAATGSSARGLSEAEAIRRLALAAKRRGRRRGHGVAALLWRQYESPLVLILVLAAVVSVIVGEWTEAAIILAIVAGSTLLGFAQEYKAARAVAQLQERLALTVAVLRDGAVATVPAEAVVAGDVVVLSAGNLVPADGVLCEARDFLVSQAALTGESFPVEKRVGVSAPDAPLAGRDNAVFLGTSVRSGTARMLVAVTGAGTAYGKIEERIGESDPETDFERGIRRFGSLLMRVMMVIVTVVLSANLVLGRPVIDSLLFSVALAVGLTPELLPAIVSVTMAEGARRMARGGVLVRRSSAIENLGTVDILCTDKTGTLTSGQMALQAATDPSGAESAEVFGHALVNAHFETGIENPLDMAIVAAAAARGVPLPERGKIDEIPYDFQRKRLTVVVDLPESDDHLVVTKGAFDTVLSCCDRIGAGAGTLPLGGDERARLADFVARKGAEGIRVLAVATRVLPPRARYDVADETAMTFAGFLLFADPLKEGIGETLDALRKLGIGVKIITGDNRHVAEHVARAVGLEPRMIAGADLQRAGDEALWHLAKECNVFAEADPQQKERIVRALQKRGHSVAYMGDGINDAPALQHADVGISVQEAVDVARESADIVLLQRDLDVLRQGIVDGRQTFANTLKYISITTSANFGNMISMAVGTLFLPFLPLTAAQILLNNFLSDIPSLSLAGDRVDPEAVEHAPRWDIAAIRNYMVIFGMVSTLFDLLTFAVLLRVFHADAGMFQTAWFTISLLTELVVVFVLRTRRALWNSRPARVLVLASLAMFAVALVLPSLGPVARAVGLSPLPLPVLASGIGIVLCYALATEAVKRRLLR</sequence>
<feature type="domain" description="Cation-transporting P-type ATPase N-terminal" evidence="19">
    <location>
        <begin position="4"/>
        <end position="76"/>
    </location>
</feature>
<dbReference type="InterPro" id="IPR006415">
    <property type="entry name" value="P-type_ATPase_IIIB"/>
</dbReference>
<comment type="subcellular location">
    <subcellularLocation>
        <location evidence="2">Cell inner membrane</location>
        <topology evidence="2">Multi-pass membrane protein</topology>
    </subcellularLocation>
</comment>
<proteinExistence type="inferred from homology"/>
<feature type="transmembrane region" description="Helical" evidence="18">
    <location>
        <begin position="80"/>
        <end position="96"/>
    </location>
</feature>
<evidence type="ECO:0000256" key="16">
    <source>
        <dbReference type="ARBA" id="ARBA00029806"/>
    </source>
</evidence>
<keyword evidence="6" id="KW-1003">Cell membrane</keyword>
<dbReference type="Pfam" id="PF00122">
    <property type="entry name" value="E1-E2_ATPase"/>
    <property type="match status" value="1"/>
</dbReference>
<keyword evidence="13" id="KW-1278">Translocase</keyword>
<gene>
    <name evidence="20" type="primary">mgtA</name>
    <name evidence="20" type="ORF">H7F16_15360</name>
</gene>
<dbReference type="Gene3D" id="1.20.1110.10">
    <property type="entry name" value="Calcium-transporting ATPase, transmembrane domain"/>
    <property type="match status" value="1"/>
</dbReference>
<evidence type="ECO:0000256" key="18">
    <source>
        <dbReference type="SAM" id="Phobius"/>
    </source>
</evidence>
<dbReference type="GO" id="GO:0015444">
    <property type="term" value="F:P-type magnesium transporter activity"/>
    <property type="evidence" value="ECO:0007669"/>
    <property type="project" value="UniProtKB-EC"/>
</dbReference>
<dbReference type="SUPFAM" id="SSF81653">
    <property type="entry name" value="Calcium ATPase, transduction domain A"/>
    <property type="match status" value="1"/>
</dbReference>
<keyword evidence="12" id="KW-0460">Magnesium</keyword>
<feature type="transmembrane region" description="Helical" evidence="18">
    <location>
        <begin position="809"/>
        <end position="827"/>
    </location>
</feature>
<dbReference type="NCBIfam" id="TIGR01524">
    <property type="entry name" value="ATPase-IIIB_Mg"/>
    <property type="match status" value="1"/>
</dbReference>
<dbReference type="SUPFAM" id="SSF56784">
    <property type="entry name" value="HAD-like"/>
    <property type="match status" value="1"/>
</dbReference>
<dbReference type="InterPro" id="IPR023298">
    <property type="entry name" value="ATPase_P-typ_TM_dom_sf"/>
</dbReference>
<evidence type="ECO:0000256" key="3">
    <source>
        <dbReference type="ARBA" id="ARBA00008746"/>
    </source>
</evidence>
<dbReference type="EMBL" id="JACLQD010000004">
    <property type="protein sequence ID" value="MBC2836896.1"/>
    <property type="molecule type" value="Genomic_DNA"/>
</dbReference>
<evidence type="ECO:0000256" key="8">
    <source>
        <dbReference type="ARBA" id="ARBA00022553"/>
    </source>
</evidence>
<evidence type="ECO:0000256" key="2">
    <source>
        <dbReference type="ARBA" id="ARBA00004429"/>
    </source>
</evidence>
<evidence type="ECO:0000259" key="19">
    <source>
        <dbReference type="SMART" id="SM00831"/>
    </source>
</evidence>
<dbReference type="SFLD" id="SFLDG00002">
    <property type="entry name" value="C1.7:_P-type_atpase_like"/>
    <property type="match status" value="1"/>
</dbReference>
<keyword evidence="15 18" id="KW-0472">Membrane</keyword>
<dbReference type="PANTHER" id="PTHR42861">
    <property type="entry name" value="CALCIUM-TRANSPORTING ATPASE"/>
    <property type="match status" value="1"/>
</dbReference>
<evidence type="ECO:0000313" key="20">
    <source>
        <dbReference type="EMBL" id="MBC2836896.1"/>
    </source>
</evidence>
<dbReference type="InterPro" id="IPR006068">
    <property type="entry name" value="ATPase_P-typ_cation-transptr_C"/>
</dbReference>
<evidence type="ECO:0000256" key="7">
    <source>
        <dbReference type="ARBA" id="ARBA00022519"/>
    </source>
</evidence>
<feature type="transmembrane region" description="Helical" evidence="18">
    <location>
        <begin position="48"/>
        <end position="74"/>
    </location>
</feature>
<evidence type="ECO:0000313" key="21">
    <source>
        <dbReference type="Proteomes" id="UP000555411"/>
    </source>
</evidence>
<dbReference type="PRINTS" id="PR01836">
    <property type="entry name" value="MGATPASE"/>
</dbReference>
<keyword evidence="11" id="KW-0067">ATP-binding</keyword>
<evidence type="ECO:0000256" key="10">
    <source>
        <dbReference type="ARBA" id="ARBA00022741"/>
    </source>
</evidence>
<dbReference type="SFLD" id="SFLDS00003">
    <property type="entry name" value="Haloacid_Dehalogenase"/>
    <property type="match status" value="1"/>
</dbReference>
<dbReference type="Pfam" id="PF00690">
    <property type="entry name" value="Cation_ATPase_N"/>
    <property type="match status" value="1"/>
</dbReference>
<dbReference type="Proteomes" id="UP000555411">
    <property type="component" value="Unassembled WGS sequence"/>
</dbReference>
<evidence type="ECO:0000256" key="4">
    <source>
        <dbReference type="ARBA" id="ARBA00012786"/>
    </source>
</evidence>
<evidence type="ECO:0000256" key="5">
    <source>
        <dbReference type="ARBA" id="ARBA00013555"/>
    </source>
</evidence>
<keyword evidence="14 18" id="KW-1133">Transmembrane helix</keyword>
<keyword evidence="8" id="KW-0597">Phosphoprotein</keyword>
<evidence type="ECO:0000256" key="9">
    <source>
        <dbReference type="ARBA" id="ARBA00022692"/>
    </source>
</evidence>
<dbReference type="InterPro" id="IPR059000">
    <property type="entry name" value="ATPase_P-type_domA"/>
</dbReference>
<evidence type="ECO:0000256" key="6">
    <source>
        <dbReference type="ARBA" id="ARBA00022475"/>
    </source>
</evidence>
<feature type="transmembrane region" description="Helical" evidence="18">
    <location>
        <begin position="268"/>
        <end position="291"/>
    </location>
</feature>
<dbReference type="InterPro" id="IPR036412">
    <property type="entry name" value="HAD-like_sf"/>
</dbReference>
<evidence type="ECO:0000256" key="14">
    <source>
        <dbReference type="ARBA" id="ARBA00022989"/>
    </source>
</evidence>
<comment type="caution">
    <text evidence="20">The sequence shown here is derived from an EMBL/GenBank/DDBJ whole genome shotgun (WGS) entry which is preliminary data.</text>
</comment>
<keyword evidence="10" id="KW-0547">Nucleotide-binding</keyword>
<dbReference type="InterPro" id="IPR023214">
    <property type="entry name" value="HAD_sf"/>
</dbReference>
<comment type="catalytic activity">
    <reaction evidence="17">
        <text>Mg(2+)(out) + ATP + H2O = Mg(2+)(in) + ADP + phosphate + H(+)</text>
        <dbReference type="Rhea" id="RHEA:10260"/>
        <dbReference type="ChEBI" id="CHEBI:15377"/>
        <dbReference type="ChEBI" id="CHEBI:15378"/>
        <dbReference type="ChEBI" id="CHEBI:18420"/>
        <dbReference type="ChEBI" id="CHEBI:30616"/>
        <dbReference type="ChEBI" id="CHEBI:43474"/>
        <dbReference type="ChEBI" id="CHEBI:456216"/>
        <dbReference type="EC" id="7.2.2.14"/>
    </reaction>
</comment>
<comment type="function">
    <text evidence="1">Mediates magnesium influx to the cytosol.</text>
</comment>
<dbReference type="EC" id="7.2.2.14" evidence="4"/>
<evidence type="ECO:0000256" key="11">
    <source>
        <dbReference type="ARBA" id="ARBA00022840"/>
    </source>
</evidence>
<feature type="transmembrane region" description="Helical" evidence="18">
    <location>
        <begin position="716"/>
        <end position="739"/>
    </location>
</feature>
<feature type="transmembrane region" description="Helical" evidence="18">
    <location>
        <begin position="777"/>
        <end position="797"/>
    </location>
</feature>
<keyword evidence="7" id="KW-0997">Cell inner membrane</keyword>
<dbReference type="SMART" id="SM00831">
    <property type="entry name" value="Cation_ATPase_N"/>
    <property type="match status" value="1"/>
</dbReference>